<protein>
    <submittedName>
        <fullName evidence="2">Uncharacterized protein</fullName>
    </submittedName>
</protein>
<feature type="compositionally biased region" description="Basic residues" evidence="1">
    <location>
        <begin position="1"/>
        <end position="16"/>
    </location>
</feature>
<dbReference type="EMBL" id="JAQIZZ010000008">
    <property type="protein sequence ID" value="KAJ5523708.1"/>
    <property type="molecule type" value="Genomic_DNA"/>
</dbReference>
<keyword evidence="3" id="KW-1185">Reference proteome</keyword>
<sequence length="97" mass="11104">MIRSSQKRHGVTHLHRSPWDRMEDGKMIPNQRKTLNEIVINEIWKETASDPGWRGAQGGDSNKLREKVGIRDPIVWISACSGGCIKSEMRGQKYSDR</sequence>
<reference evidence="2 3" key="1">
    <citation type="journal article" date="2023" name="IMA Fungus">
        <title>Comparative genomic study of the Penicillium genus elucidates a diverse pangenome and 15 lateral gene transfer events.</title>
        <authorList>
            <person name="Petersen C."/>
            <person name="Sorensen T."/>
            <person name="Nielsen M.R."/>
            <person name="Sondergaard T.E."/>
            <person name="Sorensen J.L."/>
            <person name="Fitzpatrick D.A."/>
            <person name="Frisvad J.C."/>
            <person name="Nielsen K.L."/>
        </authorList>
    </citation>
    <scope>NUCLEOTIDE SEQUENCE [LARGE SCALE GENOMIC DNA]</scope>
    <source>
        <strain evidence="2 3">IBT 35679</strain>
    </source>
</reference>
<comment type="caution">
    <text evidence="2">The sequence shown here is derived from an EMBL/GenBank/DDBJ whole genome shotgun (WGS) entry which is preliminary data.</text>
</comment>
<gene>
    <name evidence="2" type="ORF">N7494_010358</name>
</gene>
<dbReference type="AlphaFoldDB" id="A0AAD6CHL0"/>
<dbReference type="Proteomes" id="UP001220324">
    <property type="component" value="Unassembled WGS sequence"/>
</dbReference>
<evidence type="ECO:0000256" key="1">
    <source>
        <dbReference type="SAM" id="MobiDB-lite"/>
    </source>
</evidence>
<name>A0AAD6CHL0_9EURO</name>
<proteinExistence type="predicted"/>
<organism evidence="2 3">
    <name type="scientific">Penicillium frequentans</name>
    <dbReference type="NCBI Taxonomy" id="3151616"/>
    <lineage>
        <taxon>Eukaryota</taxon>
        <taxon>Fungi</taxon>
        <taxon>Dikarya</taxon>
        <taxon>Ascomycota</taxon>
        <taxon>Pezizomycotina</taxon>
        <taxon>Eurotiomycetes</taxon>
        <taxon>Eurotiomycetidae</taxon>
        <taxon>Eurotiales</taxon>
        <taxon>Aspergillaceae</taxon>
        <taxon>Penicillium</taxon>
    </lineage>
</organism>
<feature type="region of interest" description="Disordered" evidence="1">
    <location>
        <begin position="1"/>
        <end position="27"/>
    </location>
</feature>
<evidence type="ECO:0000313" key="2">
    <source>
        <dbReference type="EMBL" id="KAJ5523708.1"/>
    </source>
</evidence>
<feature type="compositionally biased region" description="Basic and acidic residues" evidence="1">
    <location>
        <begin position="17"/>
        <end position="26"/>
    </location>
</feature>
<evidence type="ECO:0000313" key="3">
    <source>
        <dbReference type="Proteomes" id="UP001220324"/>
    </source>
</evidence>
<accession>A0AAD6CHL0</accession>